<dbReference type="InParanoid" id="F0Y0F7"/>
<organism evidence="3">
    <name type="scientific">Aureococcus anophagefferens</name>
    <name type="common">Harmful bloom alga</name>
    <dbReference type="NCBI Taxonomy" id="44056"/>
    <lineage>
        <taxon>Eukaryota</taxon>
        <taxon>Sar</taxon>
        <taxon>Stramenopiles</taxon>
        <taxon>Ochrophyta</taxon>
        <taxon>Pelagophyceae</taxon>
        <taxon>Pelagomonadales</taxon>
        <taxon>Pelagomonadaceae</taxon>
        <taxon>Aureococcus</taxon>
    </lineage>
</organism>
<evidence type="ECO:0000313" key="3">
    <source>
        <dbReference type="Proteomes" id="UP000002729"/>
    </source>
</evidence>
<keyword evidence="1" id="KW-0732">Signal</keyword>
<evidence type="ECO:0000313" key="2">
    <source>
        <dbReference type="EMBL" id="EGB11755.1"/>
    </source>
</evidence>
<dbReference type="SUPFAM" id="SSF54593">
    <property type="entry name" value="Glyoxalase/Bleomycin resistance protein/Dihydroxybiphenyl dioxygenase"/>
    <property type="match status" value="1"/>
</dbReference>
<gene>
    <name evidence="2" type="ORF">AURANDRAFT_61542</name>
</gene>
<sequence>MLRRLAPLALALAAALVGVALLRDGTTATTSFAAETYHTAAFGSGHSQTTKMTWPATDPVAVASFLLGYLPTTPWLVGNESWVDGGCATWGKVILGNHSDAAFQLHAVSAPARPSGGFDVAGAERTFAGAARAALAAAGPSDALETHASLYADDLDAYAARFDCGGVSYKVVRAPAADGTSFTYSLVVPVPDSLVVVELVSANAPAAVTETWPLPRYSAALPPPGHLVGSKFRELPALTALAVSYATADVDAAVAFYRDVLGAETALDRAVGGSRVAMLRFPSDAPTRAVEVHYIAHGSPDWDVGALEDARIAAHAAALVSETSGFDQWMDGHIGHRLGRSNVLDGFLENARAAETPHVLFTDYASSSDSWTDYLYLVAPGGAAVQLIPSFSEVSPNLKEEAIALVRDAYVEPERNRNNGYRWKPDHIFEGEERERREEGGDLRDAYGVCAEAASYAQLPIGSGQLFLNGSFADGVVLDTHGVSGISNADSTFCAWVQNSNDYTLTYDYEIESKLTYDSVRMLAAVLNCVGSGQLFLLATSHLLYYMTVTFRCRDRNALLFLAEHWSLGGTKAKQFELALLGLREAQLGNRLKPYLDLRGLPEYAVMGDETRKAAITAVRNVMFYALKQGKGRDGQTWTSTPAAVTFYYNLAVASGRDSFFKNLSWFFEGDGGGGIYLHADSRIRYQLSLYQSDQGWLQAMSDALEHYGFRKLSIFDVPEYLDYDDFKPRTKKAFRAQLSSECSRLATALFRCYEEAGAADFRKASILRIMMDNEHPNQTALDQFRAL</sequence>
<dbReference type="RefSeq" id="XP_009034091.1">
    <property type="nucleotide sequence ID" value="XM_009035843.1"/>
</dbReference>
<dbReference type="KEGG" id="aaf:AURANDRAFT_61542"/>
<feature type="chain" id="PRO_5003264280" description="VOC domain-containing protein" evidence="1">
    <location>
        <begin position="29"/>
        <end position="788"/>
    </location>
</feature>
<reference evidence="2 3" key="1">
    <citation type="journal article" date="2011" name="Proc. Natl. Acad. Sci. U.S.A.">
        <title>Niche of harmful alga Aureococcus anophagefferens revealed through ecogenomics.</title>
        <authorList>
            <person name="Gobler C.J."/>
            <person name="Berry D.L."/>
            <person name="Dyhrman S.T."/>
            <person name="Wilhelm S.W."/>
            <person name="Salamov A."/>
            <person name="Lobanov A.V."/>
            <person name="Zhang Y."/>
            <person name="Collier J.L."/>
            <person name="Wurch L.L."/>
            <person name="Kustka A.B."/>
            <person name="Dill B.D."/>
            <person name="Shah M."/>
            <person name="VerBerkmoes N.C."/>
            <person name="Kuo A."/>
            <person name="Terry A."/>
            <person name="Pangilinan J."/>
            <person name="Lindquist E.A."/>
            <person name="Lucas S."/>
            <person name="Paulsen I.T."/>
            <person name="Hattenrath-Lehmann T.K."/>
            <person name="Talmage S.C."/>
            <person name="Walker E.A."/>
            <person name="Koch F."/>
            <person name="Burson A.M."/>
            <person name="Marcoval M.A."/>
            <person name="Tang Y.Z."/>
            <person name="Lecleir G.R."/>
            <person name="Coyne K.J."/>
            <person name="Berg G.M."/>
            <person name="Bertrand E.M."/>
            <person name="Saito M.A."/>
            <person name="Gladyshev V.N."/>
            <person name="Grigoriev I.V."/>
        </authorList>
    </citation>
    <scope>NUCLEOTIDE SEQUENCE [LARGE SCALE GENOMIC DNA]</scope>
    <source>
        <strain evidence="3">CCMP 1984</strain>
    </source>
</reference>
<evidence type="ECO:0008006" key="4">
    <source>
        <dbReference type="Google" id="ProtNLM"/>
    </source>
</evidence>
<dbReference type="OrthoDB" id="10562153at2759"/>
<dbReference type="Gene3D" id="3.10.180.10">
    <property type="entry name" value="2,3-Dihydroxybiphenyl 1,2-Dioxygenase, domain 1"/>
    <property type="match status" value="1"/>
</dbReference>
<evidence type="ECO:0000256" key="1">
    <source>
        <dbReference type="SAM" id="SignalP"/>
    </source>
</evidence>
<feature type="signal peptide" evidence="1">
    <location>
        <begin position="1"/>
        <end position="28"/>
    </location>
</feature>
<protein>
    <recommendedName>
        <fullName evidence="4">VOC domain-containing protein</fullName>
    </recommendedName>
</protein>
<dbReference type="EMBL" id="GL833122">
    <property type="protein sequence ID" value="EGB11755.1"/>
    <property type="molecule type" value="Genomic_DNA"/>
</dbReference>
<keyword evidence="3" id="KW-1185">Reference proteome</keyword>
<dbReference type="InterPro" id="IPR029068">
    <property type="entry name" value="Glyas_Bleomycin-R_OHBP_Dase"/>
</dbReference>
<dbReference type="Proteomes" id="UP000002729">
    <property type="component" value="Unassembled WGS sequence"/>
</dbReference>
<dbReference type="GeneID" id="20223512"/>
<name>F0Y0F7_AURAN</name>
<proteinExistence type="predicted"/>
<dbReference type="AlphaFoldDB" id="F0Y0F7"/>
<accession>F0Y0F7</accession>